<evidence type="ECO:0000256" key="7">
    <source>
        <dbReference type="ARBA" id="ARBA00037904"/>
    </source>
</evidence>
<keyword evidence="2" id="KW-1003">Cell membrane</keyword>
<comment type="pathway">
    <text evidence="7">Carotenoid biosynthesis; staphyloxanthin biosynthesis; staphyloxanthin from farnesyl diphosphate: step 4/5.</text>
</comment>
<keyword evidence="3" id="KW-0328">Glycosyltransferase</keyword>
<accession>A0ABV8F8F8</accession>
<dbReference type="InterPro" id="IPR029044">
    <property type="entry name" value="Nucleotide-diphossugar_trans"/>
</dbReference>
<keyword evidence="12" id="KW-1185">Reference proteome</keyword>
<evidence type="ECO:0000313" key="12">
    <source>
        <dbReference type="Proteomes" id="UP001595698"/>
    </source>
</evidence>
<evidence type="ECO:0000256" key="6">
    <source>
        <dbReference type="ARBA" id="ARBA00037281"/>
    </source>
</evidence>
<dbReference type="Gene3D" id="3.90.550.10">
    <property type="entry name" value="Spore Coat Polysaccharide Biosynthesis Protein SpsA, Chain A"/>
    <property type="match status" value="1"/>
</dbReference>
<evidence type="ECO:0000256" key="3">
    <source>
        <dbReference type="ARBA" id="ARBA00022676"/>
    </source>
</evidence>
<name>A0ABV8F8F8_9ACTN</name>
<evidence type="ECO:0000313" key="11">
    <source>
        <dbReference type="EMBL" id="MFC3984901.1"/>
    </source>
</evidence>
<dbReference type="EMBL" id="JBHSBC010000038">
    <property type="protein sequence ID" value="MFC3984901.1"/>
    <property type="molecule type" value="Genomic_DNA"/>
</dbReference>
<sequence>MNLWVVVPAYNEARGIEATLRAIDAQDDRDFTLVVVDNASTDGTAEIVERHGVRVITERQKGTGAASDTGVRHAIANGATHIARTDADCLPRADWVRGVRRAFDDGLEMVGGRLLPRTDEFPLKFWERRFIPFVVDVAATFGRFRPGNRSPEYLGPYVMMPGCAMAITASLYERAGGFPRTAIEEVHEDRALVNQVRRITSAYGSRRDVVVYGSVRRLRAYGLAGTLAWYADHRYRPDVVDIR</sequence>
<keyword evidence="5" id="KW-0472">Membrane</keyword>
<evidence type="ECO:0000256" key="1">
    <source>
        <dbReference type="ARBA" id="ARBA00004236"/>
    </source>
</evidence>
<evidence type="ECO:0000256" key="5">
    <source>
        <dbReference type="ARBA" id="ARBA00023136"/>
    </source>
</evidence>
<dbReference type="InterPro" id="IPR001173">
    <property type="entry name" value="Glyco_trans_2-like"/>
</dbReference>
<evidence type="ECO:0000256" key="8">
    <source>
        <dbReference type="ARBA" id="ARBA00038120"/>
    </source>
</evidence>
<dbReference type="RefSeq" id="WP_386194908.1">
    <property type="nucleotide sequence ID" value="NZ_JBHSBC010000038.1"/>
</dbReference>
<evidence type="ECO:0000256" key="9">
    <source>
        <dbReference type="ARBA" id="ARBA00040345"/>
    </source>
</evidence>
<feature type="domain" description="Glycosyltransferase 2-like" evidence="10">
    <location>
        <begin position="5"/>
        <end position="146"/>
    </location>
</feature>
<evidence type="ECO:0000256" key="4">
    <source>
        <dbReference type="ARBA" id="ARBA00022679"/>
    </source>
</evidence>
<evidence type="ECO:0000256" key="2">
    <source>
        <dbReference type="ARBA" id="ARBA00022475"/>
    </source>
</evidence>
<comment type="subcellular location">
    <subcellularLocation>
        <location evidence="1">Cell membrane</location>
    </subcellularLocation>
</comment>
<keyword evidence="4" id="KW-0808">Transferase</keyword>
<gene>
    <name evidence="11" type="ORF">ACFOYY_32575</name>
</gene>
<dbReference type="Proteomes" id="UP001595698">
    <property type="component" value="Unassembled WGS sequence"/>
</dbReference>
<dbReference type="CDD" id="cd00761">
    <property type="entry name" value="Glyco_tranf_GTA_type"/>
    <property type="match status" value="1"/>
</dbReference>
<organism evidence="11 12">
    <name type="scientific">Streptosporangium jomthongense</name>
    <dbReference type="NCBI Taxonomy" id="1193683"/>
    <lineage>
        <taxon>Bacteria</taxon>
        <taxon>Bacillati</taxon>
        <taxon>Actinomycetota</taxon>
        <taxon>Actinomycetes</taxon>
        <taxon>Streptosporangiales</taxon>
        <taxon>Streptosporangiaceae</taxon>
        <taxon>Streptosporangium</taxon>
    </lineage>
</organism>
<dbReference type="SUPFAM" id="SSF53448">
    <property type="entry name" value="Nucleotide-diphospho-sugar transferases"/>
    <property type="match status" value="1"/>
</dbReference>
<dbReference type="Pfam" id="PF00535">
    <property type="entry name" value="Glycos_transf_2"/>
    <property type="match status" value="1"/>
</dbReference>
<dbReference type="PANTHER" id="PTHR43646:SF2">
    <property type="entry name" value="GLYCOSYLTRANSFERASE 2-LIKE DOMAIN-CONTAINING PROTEIN"/>
    <property type="match status" value="1"/>
</dbReference>
<proteinExistence type="inferred from homology"/>
<evidence type="ECO:0000259" key="10">
    <source>
        <dbReference type="Pfam" id="PF00535"/>
    </source>
</evidence>
<comment type="similarity">
    <text evidence="8">Belongs to the glycosyltransferase 2 family. CrtQ subfamily.</text>
</comment>
<reference evidence="12" key="1">
    <citation type="journal article" date="2019" name="Int. J. Syst. Evol. Microbiol.">
        <title>The Global Catalogue of Microorganisms (GCM) 10K type strain sequencing project: providing services to taxonomists for standard genome sequencing and annotation.</title>
        <authorList>
            <consortium name="The Broad Institute Genomics Platform"/>
            <consortium name="The Broad Institute Genome Sequencing Center for Infectious Disease"/>
            <person name="Wu L."/>
            <person name="Ma J."/>
        </authorList>
    </citation>
    <scope>NUCLEOTIDE SEQUENCE [LARGE SCALE GENOMIC DNA]</scope>
    <source>
        <strain evidence="12">TBRC 7912</strain>
    </source>
</reference>
<comment type="caution">
    <text evidence="11">The sequence shown here is derived from an EMBL/GenBank/DDBJ whole genome shotgun (WGS) entry which is preliminary data.</text>
</comment>
<protein>
    <recommendedName>
        <fullName evidence="9">4,4'-diaponeurosporenoate glycosyltransferase</fullName>
    </recommendedName>
</protein>
<dbReference type="PANTHER" id="PTHR43646">
    <property type="entry name" value="GLYCOSYLTRANSFERASE"/>
    <property type="match status" value="1"/>
</dbReference>
<comment type="function">
    <text evidence="6">Catalyzes the glycosylation of 4,4'-diaponeurosporenoate, i.e. the esterification of glucose at the C1'' position with the carboxyl group of 4,4'-diaponeurosporenic acid, to form glycosyl-4,4'-diaponeurosporenoate. This is a step in the biosynthesis of staphyloxanthin, an orange pigment present in most staphylococci strains.</text>
</comment>